<comment type="caution">
    <text evidence="2">The sequence shown here is derived from an EMBL/GenBank/DDBJ whole genome shotgun (WGS) entry which is preliminary data.</text>
</comment>
<evidence type="ECO:0000313" key="3">
    <source>
        <dbReference type="Proteomes" id="UP000554235"/>
    </source>
</evidence>
<feature type="compositionally biased region" description="Polar residues" evidence="1">
    <location>
        <begin position="97"/>
        <end position="112"/>
    </location>
</feature>
<reference evidence="2 3" key="1">
    <citation type="submission" date="2020-01" db="EMBL/GenBank/DDBJ databases">
        <title>Identification and distribution of gene clusters putatively required for synthesis of sphingolipid metabolism inhibitors in phylogenetically diverse species of the filamentous fungus Fusarium.</title>
        <authorList>
            <person name="Kim H.-S."/>
            <person name="Busman M."/>
            <person name="Brown D.W."/>
            <person name="Divon H."/>
            <person name="Uhlig S."/>
            <person name="Proctor R.H."/>
        </authorList>
    </citation>
    <scope>NUCLEOTIDE SEQUENCE [LARGE SCALE GENOMIC DNA]</scope>
    <source>
        <strain evidence="2 3">NRRL 20459</strain>
    </source>
</reference>
<feature type="compositionally biased region" description="Low complexity" evidence="1">
    <location>
        <begin position="22"/>
        <end position="71"/>
    </location>
</feature>
<protein>
    <submittedName>
        <fullName evidence="2">Uncharacterized protein</fullName>
    </submittedName>
</protein>
<evidence type="ECO:0000313" key="2">
    <source>
        <dbReference type="EMBL" id="KAF4458648.1"/>
    </source>
</evidence>
<evidence type="ECO:0000256" key="1">
    <source>
        <dbReference type="SAM" id="MobiDB-lite"/>
    </source>
</evidence>
<feature type="region of interest" description="Disordered" evidence="1">
    <location>
        <begin position="1"/>
        <end position="112"/>
    </location>
</feature>
<organism evidence="2 3">
    <name type="scientific">Fusarium albosuccineum</name>
    <dbReference type="NCBI Taxonomy" id="1237068"/>
    <lineage>
        <taxon>Eukaryota</taxon>
        <taxon>Fungi</taxon>
        <taxon>Dikarya</taxon>
        <taxon>Ascomycota</taxon>
        <taxon>Pezizomycotina</taxon>
        <taxon>Sordariomycetes</taxon>
        <taxon>Hypocreomycetidae</taxon>
        <taxon>Hypocreales</taxon>
        <taxon>Nectriaceae</taxon>
        <taxon>Fusarium</taxon>
        <taxon>Fusarium decemcellulare species complex</taxon>
    </lineage>
</organism>
<dbReference type="EMBL" id="JAADYS010002397">
    <property type="protein sequence ID" value="KAF4458648.1"/>
    <property type="molecule type" value="Genomic_DNA"/>
</dbReference>
<name>A0A8H4KZF1_9HYPO</name>
<accession>A0A8H4KZF1</accession>
<sequence>MPSFGRLGKHSNRSSQALAEPRSSSKTSTAATSTTSSATRGSAATGAATLQAAGHQRQPSHQLQQDQLQHQKLLDEADSAAHSTHSGHGFGHLHNANAGTSNPANSSLERVV</sequence>
<dbReference type="Proteomes" id="UP000554235">
    <property type="component" value="Unassembled WGS sequence"/>
</dbReference>
<keyword evidence="3" id="KW-1185">Reference proteome</keyword>
<proteinExistence type="predicted"/>
<dbReference type="AlphaFoldDB" id="A0A8H4KZF1"/>
<gene>
    <name evidence="2" type="ORF">FALBO_14616</name>
</gene>